<dbReference type="Ensembl" id="ENSMZET00005008629.1">
    <property type="protein sequence ID" value="ENSMZEP00005008297.1"/>
    <property type="gene ID" value="ENSMZEG00005006313.1"/>
</dbReference>
<feature type="domain" description="Ig-like" evidence="1">
    <location>
        <begin position="296"/>
        <end position="385"/>
    </location>
</feature>
<dbReference type="Gene3D" id="2.60.40.10">
    <property type="entry name" value="Immunoglobulins"/>
    <property type="match status" value="6"/>
</dbReference>
<feature type="domain" description="Ig-like" evidence="1">
    <location>
        <begin position="390"/>
        <end position="478"/>
    </location>
</feature>
<feature type="domain" description="Ig-like" evidence="1">
    <location>
        <begin position="111"/>
        <end position="198"/>
    </location>
</feature>
<reference evidence="2 3" key="1">
    <citation type="journal article" date="2014" name="Nature">
        <title>The genomic substrate for adaptive radiation in African cichlid fish.</title>
        <authorList>
            <person name="Brawand D."/>
            <person name="Wagner C.E."/>
            <person name="Li Y.I."/>
            <person name="Malinsky M."/>
            <person name="Keller I."/>
            <person name="Fan S."/>
            <person name="Simakov O."/>
            <person name="Ng A.Y."/>
            <person name="Lim Z.W."/>
            <person name="Bezault E."/>
            <person name="Turner-Maier J."/>
            <person name="Johnson J."/>
            <person name="Alcazar R."/>
            <person name="Noh H.J."/>
            <person name="Russell P."/>
            <person name="Aken B."/>
            <person name="Alfoldi J."/>
            <person name="Amemiya C."/>
            <person name="Azzouzi N."/>
            <person name="Baroiller J.F."/>
            <person name="Barloy-Hubler F."/>
            <person name="Berlin A."/>
            <person name="Bloomquist R."/>
            <person name="Carleton K.L."/>
            <person name="Conte M.A."/>
            <person name="D'Cotta H."/>
            <person name="Eshel O."/>
            <person name="Gaffney L."/>
            <person name="Galibert F."/>
            <person name="Gante H.F."/>
            <person name="Gnerre S."/>
            <person name="Greuter L."/>
            <person name="Guyon R."/>
            <person name="Haddad N.S."/>
            <person name="Haerty W."/>
            <person name="Harris R.M."/>
            <person name="Hofmann H.A."/>
            <person name="Hourlier T."/>
            <person name="Hulata G."/>
            <person name="Jaffe D.B."/>
            <person name="Lara M."/>
            <person name="Lee A.P."/>
            <person name="MacCallum I."/>
            <person name="Mwaiko S."/>
            <person name="Nikaido M."/>
            <person name="Nishihara H."/>
            <person name="Ozouf-Costaz C."/>
            <person name="Penman D.J."/>
            <person name="Przybylski D."/>
            <person name="Rakotomanga M."/>
            <person name="Renn S.C.P."/>
            <person name="Ribeiro F.J."/>
            <person name="Ron M."/>
            <person name="Salzburger W."/>
            <person name="Sanchez-Pulido L."/>
            <person name="Santos M.E."/>
            <person name="Searle S."/>
            <person name="Sharpe T."/>
            <person name="Swofford R."/>
            <person name="Tan F.J."/>
            <person name="Williams L."/>
            <person name="Young S."/>
            <person name="Yin S."/>
            <person name="Okada N."/>
            <person name="Kocher T.D."/>
            <person name="Miska E.A."/>
            <person name="Lander E.S."/>
            <person name="Venkatesh B."/>
            <person name="Fernald R.D."/>
            <person name="Meyer A."/>
            <person name="Ponting C.P."/>
            <person name="Streelman J.T."/>
            <person name="Lindblad-Toh K."/>
            <person name="Seehausen O."/>
            <person name="Di Palma F."/>
        </authorList>
    </citation>
    <scope>NUCLEOTIDE SEQUENCE</scope>
</reference>
<dbReference type="SUPFAM" id="SSF48726">
    <property type="entry name" value="Immunoglobulin"/>
    <property type="match status" value="6"/>
</dbReference>
<reference evidence="2" key="3">
    <citation type="submission" date="2025-09" db="UniProtKB">
        <authorList>
            <consortium name="Ensembl"/>
        </authorList>
    </citation>
    <scope>IDENTIFICATION</scope>
</reference>
<dbReference type="GeneTree" id="ENSGT01110000267173"/>
<dbReference type="InterPro" id="IPR003599">
    <property type="entry name" value="Ig_sub"/>
</dbReference>
<protein>
    <recommendedName>
        <fullName evidence="1">Ig-like domain-containing protein</fullName>
    </recommendedName>
</protein>
<proteinExistence type="predicted"/>
<dbReference type="PANTHER" id="PTHR47633:SF15">
    <property type="entry name" value="IG-LIKE DOMAIN-CONTAINING PROTEIN"/>
    <property type="match status" value="1"/>
</dbReference>
<keyword evidence="3" id="KW-1185">Reference proteome</keyword>
<dbReference type="PROSITE" id="PS50835">
    <property type="entry name" value="IG_LIKE"/>
    <property type="match status" value="6"/>
</dbReference>
<dbReference type="SMART" id="SM00408">
    <property type="entry name" value="IGc2"/>
    <property type="match status" value="6"/>
</dbReference>
<dbReference type="InterPro" id="IPR013783">
    <property type="entry name" value="Ig-like_fold"/>
</dbReference>
<reference evidence="2" key="2">
    <citation type="submission" date="2025-08" db="UniProtKB">
        <authorList>
            <consortium name="Ensembl"/>
        </authorList>
    </citation>
    <scope>IDENTIFICATION</scope>
</reference>
<name>A0A3P9BEI0_9CICH</name>
<sequence length="576" mass="63102">MFYEGALPPFFTEKPEAVSLVSVGGSKVFECKVAGTPEISMKWFKDGVQIRQSLKYKISFFTSVAVLEVCVVSQQDSGKYFCEASNEAGTESCIFELVVKERFALLFSEPPSFVEELSSLEVVKGSTAAFASKVAGSAPFSVTWSKDKKAILSSQKYIIVDSENVGLKIQDCDVDDVGTYQCVVANEVGSCSGSVVLSLKVPPKFIEKIKSVSAVVGDAAVFRCSVEGPLPLSVLWKKDENWIQDDPKIKQIFQNKEATLRVLACEAIHRGKYTCHVVNEAGQDVCSATLTVQEPPQFVLKLPPTTSVKQYEGHCFECKVTSVQSLRICWYKNDQQITDGGNYKTMCVDSTAYLQISNATFDDNGVYSCEAHNDAGSASCSSVLTVQESPSFVKTPSPVEGIKGKDASLHCEMSGTPPFQVNWYKDNRPLKEDRKCKMVNVGSFATLHIIKLEQDDAGLYECRASNNVGSKSCQTVITLKEPPVFVEKLVDRSVRLGQQLTLTATVHGSEPLTVSWVQDKDHILREDDNRRITFENNVVALVVPQADSTTAGKYTCQLRNDCGAVESVSQVTVLGL</sequence>
<feature type="domain" description="Ig-like" evidence="1">
    <location>
        <begin position="203"/>
        <end position="291"/>
    </location>
</feature>
<dbReference type="STRING" id="106582.ENSMZEP00005008297"/>
<dbReference type="InterPro" id="IPR007110">
    <property type="entry name" value="Ig-like_dom"/>
</dbReference>
<feature type="domain" description="Ig-like" evidence="1">
    <location>
        <begin position="9"/>
        <end position="98"/>
    </location>
</feature>
<dbReference type="Proteomes" id="UP000265160">
    <property type="component" value="LG16"/>
</dbReference>
<dbReference type="FunFam" id="2.60.40.10:FF:000022">
    <property type="entry name" value="Cardiac titin"/>
    <property type="match status" value="6"/>
</dbReference>
<accession>A0A3P9BEI0</accession>
<feature type="domain" description="Ig-like" evidence="1">
    <location>
        <begin position="482"/>
        <end position="572"/>
    </location>
</feature>
<evidence type="ECO:0000313" key="2">
    <source>
        <dbReference type="Ensembl" id="ENSMZEP00005008297.1"/>
    </source>
</evidence>
<dbReference type="Pfam" id="PF07679">
    <property type="entry name" value="I-set"/>
    <property type="match status" value="6"/>
</dbReference>
<organism evidence="2 3">
    <name type="scientific">Maylandia zebra</name>
    <name type="common">zebra mbuna</name>
    <dbReference type="NCBI Taxonomy" id="106582"/>
    <lineage>
        <taxon>Eukaryota</taxon>
        <taxon>Metazoa</taxon>
        <taxon>Chordata</taxon>
        <taxon>Craniata</taxon>
        <taxon>Vertebrata</taxon>
        <taxon>Euteleostomi</taxon>
        <taxon>Actinopterygii</taxon>
        <taxon>Neopterygii</taxon>
        <taxon>Teleostei</taxon>
        <taxon>Neoteleostei</taxon>
        <taxon>Acanthomorphata</taxon>
        <taxon>Ovalentaria</taxon>
        <taxon>Cichlomorphae</taxon>
        <taxon>Cichliformes</taxon>
        <taxon>Cichlidae</taxon>
        <taxon>African cichlids</taxon>
        <taxon>Pseudocrenilabrinae</taxon>
        <taxon>Haplochromini</taxon>
        <taxon>Maylandia</taxon>
        <taxon>Maylandia zebra complex</taxon>
    </lineage>
</organism>
<dbReference type="InterPro" id="IPR013098">
    <property type="entry name" value="Ig_I-set"/>
</dbReference>
<dbReference type="PANTHER" id="PTHR47633">
    <property type="entry name" value="IMMUNOGLOBULIN"/>
    <property type="match status" value="1"/>
</dbReference>
<dbReference type="CDD" id="cd00096">
    <property type="entry name" value="Ig"/>
    <property type="match status" value="2"/>
</dbReference>
<evidence type="ECO:0000313" key="3">
    <source>
        <dbReference type="Proteomes" id="UP000265160"/>
    </source>
</evidence>
<dbReference type="SMART" id="SM00409">
    <property type="entry name" value="IG"/>
    <property type="match status" value="6"/>
</dbReference>
<dbReference type="InterPro" id="IPR036179">
    <property type="entry name" value="Ig-like_dom_sf"/>
</dbReference>
<dbReference type="AlphaFoldDB" id="A0A3P9BEI0"/>
<dbReference type="InterPro" id="IPR003598">
    <property type="entry name" value="Ig_sub2"/>
</dbReference>
<evidence type="ECO:0000259" key="1">
    <source>
        <dbReference type="PROSITE" id="PS50835"/>
    </source>
</evidence>